<dbReference type="GO" id="GO:0005816">
    <property type="term" value="C:spindle pole body"/>
    <property type="evidence" value="ECO:0007669"/>
    <property type="project" value="UniProtKB-ARBA"/>
</dbReference>
<dbReference type="InterPro" id="IPR059169">
    <property type="entry name" value="GCP5_N_ext"/>
</dbReference>
<evidence type="ECO:0000313" key="9">
    <source>
        <dbReference type="Proteomes" id="UP000027586"/>
    </source>
</evidence>
<name>A0A068S295_9FUNG</name>
<protein>
    <recommendedName>
        <fullName evidence="5">Spindle pole body component</fullName>
    </recommendedName>
</protein>
<dbReference type="CDD" id="cd22572">
    <property type="entry name" value="GCP5_NTD"/>
    <property type="match status" value="1"/>
</dbReference>
<keyword evidence="4 5" id="KW-0206">Cytoskeleton</keyword>
<dbReference type="GO" id="GO:0000930">
    <property type="term" value="C:gamma-tubulin complex"/>
    <property type="evidence" value="ECO:0007669"/>
    <property type="project" value="TreeGrafter"/>
</dbReference>
<keyword evidence="2 5" id="KW-0963">Cytoplasm</keyword>
<evidence type="ECO:0000259" key="6">
    <source>
        <dbReference type="Pfam" id="PF04130"/>
    </source>
</evidence>
<dbReference type="OrthoDB" id="66546at2759"/>
<evidence type="ECO:0000256" key="1">
    <source>
        <dbReference type="ARBA" id="ARBA00010337"/>
    </source>
</evidence>
<dbReference type="GO" id="GO:0005874">
    <property type="term" value="C:microtubule"/>
    <property type="evidence" value="ECO:0007669"/>
    <property type="project" value="UniProtKB-KW"/>
</dbReference>
<keyword evidence="9" id="KW-1185">Reference proteome</keyword>
<dbReference type="GO" id="GO:0051225">
    <property type="term" value="P:spindle assembly"/>
    <property type="evidence" value="ECO:0007669"/>
    <property type="project" value="TreeGrafter"/>
</dbReference>
<dbReference type="GO" id="GO:0043015">
    <property type="term" value="F:gamma-tubulin binding"/>
    <property type="evidence" value="ECO:0007669"/>
    <property type="project" value="InterPro"/>
</dbReference>
<dbReference type="EMBL" id="CBTN010000037">
    <property type="protein sequence ID" value="CDH56399.1"/>
    <property type="molecule type" value="Genomic_DNA"/>
</dbReference>
<dbReference type="GO" id="GO:0000922">
    <property type="term" value="C:spindle pole"/>
    <property type="evidence" value="ECO:0007669"/>
    <property type="project" value="InterPro"/>
</dbReference>
<comment type="subcellular location">
    <subcellularLocation>
        <location evidence="5">Cytoplasm</location>
        <location evidence="5">Cytoskeleton</location>
        <location evidence="5">Microtubule organizing center</location>
    </subcellularLocation>
</comment>
<organism evidence="8 9">
    <name type="scientific">Lichtheimia corymbifera JMRC:FSU:9682</name>
    <dbReference type="NCBI Taxonomy" id="1263082"/>
    <lineage>
        <taxon>Eukaryota</taxon>
        <taxon>Fungi</taxon>
        <taxon>Fungi incertae sedis</taxon>
        <taxon>Mucoromycota</taxon>
        <taxon>Mucoromycotina</taxon>
        <taxon>Mucoromycetes</taxon>
        <taxon>Mucorales</taxon>
        <taxon>Lichtheimiaceae</taxon>
        <taxon>Lichtheimia</taxon>
    </lineage>
</organism>
<dbReference type="Pfam" id="PF04130">
    <property type="entry name" value="GCP_C_terminal"/>
    <property type="match status" value="1"/>
</dbReference>
<sequence>MDHRQHLVKSVFGRKVDPALVARLQPALTGLDRHRFTSTDEFAVRRRWEGLCEKFSIHGYGEAATRLRLLKDKFMEDAHSIGDSCTSISSQHALKYDMLALLLALSSGTPSQPLDNEASSSMNTVQESGAEFWRRTLLEEPLEGDHWQQYPSDDEDEDMMSMDGTEEDLELDQEELARFKARSTTQQEPLRSISPTDERWYSTYIPIIEHDQEEITRNQDRVHRYYEDSAEELTEADIMREVIFMLRGLPSILFEKTVVHDEETRTSRMQVASTPFPLRHLSNTAVKSILKEFNEYGNILNNLREWLQRVLNNSKTDDRRYGQTCEAFAVCVTRMFQAFERRMSSIEVDNCQTQDGKSIISILKLKNTLDPLLKAFQAIYEITTRLHTSDSPRALSQKLLSAIYTRICEAEMQGTQDVYNVMVYLYHETIKPFAQLLDDWTTRATLKGDVAQEFFISRSDRRDSELVEDEFYVHEPRDDEQVSGYPLFDRTFMDKVFFVGKAIEIISRFRDEMERIPTYIDCFDKIIPIPKTVFDSSSNSTPSQPFQPTLSQQNPFLQAGFPLLKNGSQHFTQSSSTANTTVTPYLFDQAILQSLDDYIAEPYLHATQKLRVVLYESCSLISHLRRIASIYLMLEDELMHVFCETLFQKMDKGIYPENSSTNTQIDKLFMDAKSAIGGLHQDLTLSECSFDHNASGSFLDKIRFSYHLPWPINNYIRRSSLRKYSSITTLLLRLKRTKHVLDRKTLTQQKRSMRMVSMRVRLIWFVNSFSSYVMTTVLHTETMALRNTISRLENMDDMVQLHADYVDRIVDRCLLGDKTRSIHSAILRVLDQVQDLAQMFIQPDVESSPQFAEAMENMEKKFVRDNEFISTSLAIIGKKGNFPWFDALAATLSSHGNTTTYS</sequence>
<dbReference type="GO" id="GO:0000278">
    <property type="term" value="P:mitotic cell cycle"/>
    <property type="evidence" value="ECO:0007669"/>
    <property type="project" value="TreeGrafter"/>
</dbReference>
<keyword evidence="3 5" id="KW-0493">Microtubule</keyword>
<dbReference type="AlphaFoldDB" id="A0A068S295"/>
<dbReference type="InterPro" id="IPR042241">
    <property type="entry name" value="GCP_C_sf"/>
</dbReference>
<evidence type="ECO:0000259" key="7">
    <source>
        <dbReference type="Pfam" id="PF17681"/>
    </source>
</evidence>
<dbReference type="STRING" id="1263082.A0A068S295"/>
<dbReference type="GO" id="GO:0051011">
    <property type="term" value="F:microtubule minus-end binding"/>
    <property type="evidence" value="ECO:0007669"/>
    <property type="project" value="TreeGrafter"/>
</dbReference>
<evidence type="ECO:0000256" key="5">
    <source>
        <dbReference type="RuleBase" id="RU363050"/>
    </source>
</evidence>
<comment type="similarity">
    <text evidence="1 5">Belongs to the TUBGCP family.</text>
</comment>
<dbReference type="PANTHER" id="PTHR19302">
    <property type="entry name" value="GAMMA TUBULIN COMPLEX PROTEIN"/>
    <property type="match status" value="1"/>
</dbReference>
<comment type="caution">
    <text evidence="8">The sequence shown here is derived from an EMBL/GenBank/DDBJ whole genome shotgun (WGS) entry which is preliminary data.</text>
</comment>
<dbReference type="GO" id="GO:0031122">
    <property type="term" value="P:cytoplasmic microtubule organization"/>
    <property type="evidence" value="ECO:0007669"/>
    <property type="project" value="TreeGrafter"/>
</dbReference>
<evidence type="ECO:0000256" key="3">
    <source>
        <dbReference type="ARBA" id="ARBA00022701"/>
    </source>
</evidence>
<dbReference type="Gene3D" id="1.20.120.1900">
    <property type="entry name" value="Gamma-tubulin complex, C-terminal domain"/>
    <property type="match status" value="1"/>
</dbReference>
<evidence type="ECO:0000256" key="4">
    <source>
        <dbReference type="ARBA" id="ARBA00023212"/>
    </source>
</evidence>
<reference evidence="8" key="1">
    <citation type="submission" date="2013-08" db="EMBL/GenBank/DDBJ databases">
        <title>Gene expansion shapes genome architecture in the human pathogen Lichtheimia corymbifera: an evolutionary genomics analysis in the ancient terrestrial Mucorales (Mucoromycotina).</title>
        <authorList>
            <person name="Schwartze V.U."/>
            <person name="Winter S."/>
            <person name="Shelest E."/>
            <person name="Marcet-Houben M."/>
            <person name="Horn F."/>
            <person name="Wehner S."/>
            <person name="Hoffmann K."/>
            <person name="Riege K."/>
            <person name="Sammeth M."/>
            <person name="Nowrousian M."/>
            <person name="Valiante V."/>
            <person name="Linde J."/>
            <person name="Jacobsen I.D."/>
            <person name="Marz M."/>
            <person name="Brakhage A.A."/>
            <person name="Gabaldon T."/>
            <person name="Bocker S."/>
            <person name="Voigt K."/>
        </authorList>
    </citation>
    <scope>NUCLEOTIDE SEQUENCE [LARGE SCALE GENOMIC DNA]</scope>
    <source>
        <strain evidence="8">FSU 9682</strain>
    </source>
</reference>
<dbReference type="InterPro" id="IPR040457">
    <property type="entry name" value="GCP_C"/>
</dbReference>
<evidence type="ECO:0000313" key="8">
    <source>
        <dbReference type="EMBL" id="CDH56399.1"/>
    </source>
</evidence>
<dbReference type="Proteomes" id="UP000027586">
    <property type="component" value="Unassembled WGS sequence"/>
</dbReference>
<dbReference type="GO" id="GO:0051321">
    <property type="term" value="P:meiotic cell cycle"/>
    <property type="evidence" value="ECO:0007669"/>
    <property type="project" value="TreeGrafter"/>
</dbReference>
<proteinExistence type="inferred from homology"/>
<gene>
    <name evidence="8" type="ORF">LCOR_07452.1</name>
</gene>
<dbReference type="VEuPathDB" id="FungiDB:LCOR_07452.1"/>
<dbReference type="GO" id="GO:0007020">
    <property type="term" value="P:microtubule nucleation"/>
    <property type="evidence" value="ECO:0007669"/>
    <property type="project" value="InterPro"/>
</dbReference>
<dbReference type="PANTHER" id="PTHR19302:SF33">
    <property type="entry name" value="GAMMA-TUBULIN COMPLEX COMPONENT 5"/>
    <property type="match status" value="1"/>
</dbReference>
<accession>A0A068S295</accession>
<dbReference type="InterPro" id="IPR007259">
    <property type="entry name" value="GCP"/>
</dbReference>
<evidence type="ECO:0000256" key="2">
    <source>
        <dbReference type="ARBA" id="ARBA00022490"/>
    </source>
</evidence>
<feature type="domain" description="Gamma tubulin complex component protein N-terminal" evidence="7">
    <location>
        <begin position="239"/>
        <end position="615"/>
    </location>
</feature>
<dbReference type="InterPro" id="IPR041470">
    <property type="entry name" value="GCP_N"/>
</dbReference>
<dbReference type="Pfam" id="PF17681">
    <property type="entry name" value="GCP_N_terminal"/>
    <property type="match status" value="1"/>
</dbReference>
<feature type="domain" description="Gamma tubulin complex component C-terminal" evidence="6">
    <location>
        <begin position="620"/>
        <end position="873"/>
    </location>
</feature>